<evidence type="ECO:0000256" key="2">
    <source>
        <dbReference type="ARBA" id="ARBA00022692"/>
    </source>
</evidence>
<name>A0A3A2ZH28_9EURO</name>
<evidence type="ECO:0000313" key="6">
    <source>
        <dbReference type="EMBL" id="RJE21910.1"/>
    </source>
</evidence>
<feature type="transmembrane region" description="Helical" evidence="5">
    <location>
        <begin position="132"/>
        <end position="154"/>
    </location>
</feature>
<sequence>MEMQEVQPYDAEKNRQEAAVLEGQRDRSILGIKVPRYSSAMVQIVVVGFIMFLNPGMYNALTGLGGAGQVDATVQNRAAEGLHACFAVVGFVVGIAHNHIGNKWTMAIGGIGYLVYSAAFLCYNHTKNEGFVIFSGCLLGFCAAFLWCAQGVVMMSYPTENQKGRAIAVTWLLFNLGAVIGAAIPIGQNWDNSSGTVTDGTYAAFIVLEGVGALLACFLVPSDRVLRRDDTRVHQVVHPGFKAHIIGLYTTLRTDPWILLLFPMFFASNWFYTYQFNGLS</sequence>
<dbReference type="GO" id="GO:0016020">
    <property type="term" value="C:membrane"/>
    <property type="evidence" value="ECO:0007669"/>
    <property type="project" value="UniProtKB-SubCell"/>
</dbReference>
<dbReference type="Gene3D" id="1.20.1250.20">
    <property type="entry name" value="MFS general substrate transporter like domains"/>
    <property type="match status" value="1"/>
</dbReference>
<comment type="caution">
    <text evidence="6">The sequence shown here is derived from an EMBL/GenBank/DDBJ whole genome shotgun (WGS) entry which is preliminary data.</text>
</comment>
<dbReference type="PANTHER" id="PTHR23294">
    <property type="entry name" value="ET TRANSLATION PRODUCT-RELATED"/>
    <property type="match status" value="1"/>
</dbReference>
<dbReference type="SUPFAM" id="SSF103473">
    <property type="entry name" value="MFS general substrate transporter"/>
    <property type="match status" value="1"/>
</dbReference>
<evidence type="ECO:0000256" key="5">
    <source>
        <dbReference type="SAM" id="Phobius"/>
    </source>
</evidence>
<dbReference type="InterPro" id="IPR036259">
    <property type="entry name" value="MFS_trans_sf"/>
</dbReference>
<feature type="transmembrane region" description="Helical" evidence="5">
    <location>
        <begin position="257"/>
        <end position="274"/>
    </location>
</feature>
<dbReference type="InterPro" id="IPR010291">
    <property type="entry name" value="Ion_channel_UNC-93"/>
</dbReference>
<organism evidence="6 7">
    <name type="scientific">Aspergillus sclerotialis</name>
    <dbReference type="NCBI Taxonomy" id="2070753"/>
    <lineage>
        <taxon>Eukaryota</taxon>
        <taxon>Fungi</taxon>
        <taxon>Dikarya</taxon>
        <taxon>Ascomycota</taxon>
        <taxon>Pezizomycotina</taxon>
        <taxon>Eurotiomycetes</taxon>
        <taxon>Eurotiomycetidae</taxon>
        <taxon>Eurotiales</taxon>
        <taxon>Aspergillaceae</taxon>
        <taxon>Aspergillus</taxon>
        <taxon>Aspergillus subgen. Polypaecilum</taxon>
    </lineage>
</organism>
<dbReference type="PANTHER" id="PTHR23294:SF59">
    <property type="entry name" value="UNC93-LIKE PROTEIN C922.05C"/>
    <property type="match status" value="1"/>
</dbReference>
<dbReference type="OrthoDB" id="196103at2759"/>
<evidence type="ECO:0000313" key="7">
    <source>
        <dbReference type="Proteomes" id="UP000266188"/>
    </source>
</evidence>
<evidence type="ECO:0000256" key="3">
    <source>
        <dbReference type="ARBA" id="ARBA00022989"/>
    </source>
</evidence>
<accession>A0A3A2ZH28</accession>
<protein>
    <submittedName>
        <fullName evidence="6">DUF895 domain membrane protein</fullName>
    </submittedName>
</protein>
<keyword evidence="7" id="KW-1185">Reference proteome</keyword>
<dbReference type="InterPro" id="IPR051617">
    <property type="entry name" value="UNC-93-like_regulator"/>
</dbReference>
<dbReference type="EMBL" id="MVGC01000198">
    <property type="protein sequence ID" value="RJE21910.1"/>
    <property type="molecule type" value="Genomic_DNA"/>
</dbReference>
<dbReference type="Proteomes" id="UP000266188">
    <property type="component" value="Unassembled WGS sequence"/>
</dbReference>
<evidence type="ECO:0000256" key="1">
    <source>
        <dbReference type="ARBA" id="ARBA00004141"/>
    </source>
</evidence>
<dbReference type="AlphaFoldDB" id="A0A3A2ZH28"/>
<reference evidence="7" key="1">
    <citation type="submission" date="2017-02" db="EMBL/GenBank/DDBJ databases">
        <authorList>
            <person name="Tafer H."/>
            <person name="Lopandic K."/>
        </authorList>
    </citation>
    <scope>NUCLEOTIDE SEQUENCE [LARGE SCALE GENOMIC DNA]</scope>
    <source>
        <strain evidence="7">CBS 366.77</strain>
    </source>
</reference>
<dbReference type="Pfam" id="PF05978">
    <property type="entry name" value="UNC-93"/>
    <property type="match status" value="1"/>
</dbReference>
<evidence type="ECO:0000256" key="4">
    <source>
        <dbReference type="ARBA" id="ARBA00023136"/>
    </source>
</evidence>
<proteinExistence type="predicted"/>
<comment type="subcellular location">
    <subcellularLocation>
        <location evidence="1">Membrane</location>
        <topology evidence="1">Multi-pass membrane protein</topology>
    </subcellularLocation>
</comment>
<feature type="transmembrane region" description="Helical" evidence="5">
    <location>
        <begin position="200"/>
        <end position="220"/>
    </location>
</feature>
<feature type="transmembrane region" description="Helical" evidence="5">
    <location>
        <begin position="104"/>
        <end position="126"/>
    </location>
</feature>
<keyword evidence="3 5" id="KW-1133">Transmembrane helix</keyword>
<gene>
    <name evidence="6" type="ORF">PHISCL_05755</name>
</gene>
<keyword evidence="2 5" id="KW-0812">Transmembrane</keyword>
<keyword evidence="4 5" id="KW-0472">Membrane</keyword>
<feature type="transmembrane region" description="Helical" evidence="5">
    <location>
        <begin position="166"/>
        <end position="188"/>
    </location>
</feature>
<feature type="transmembrane region" description="Helical" evidence="5">
    <location>
        <begin position="37"/>
        <end position="58"/>
    </location>
</feature>
<feature type="transmembrane region" description="Helical" evidence="5">
    <location>
        <begin position="78"/>
        <end position="97"/>
    </location>
</feature>